<organism evidence="1 2">
    <name type="scientific">Bizionia echini</name>
    <dbReference type="NCBI Taxonomy" id="649333"/>
    <lineage>
        <taxon>Bacteria</taxon>
        <taxon>Pseudomonadati</taxon>
        <taxon>Bacteroidota</taxon>
        <taxon>Flavobacteriia</taxon>
        <taxon>Flavobacteriales</taxon>
        <taxon>Flavobacteriaceae</taxon>
        <taxon>Bizionia</taxon>
    </lineage>
</organism>
<name>A0A1I5AGY7_9FLAO</name>
<accession>A0A1I5AGY7</accession>
<dbReference type="OrthoDB" id="1123018at2"/>
<dbReference type="EMBL" id="FOVN01000002">
    <property type="protein sequence ID" value="SFN61741.1"/>
    <property type="molecule type" value="Genomic_DNA"/>
</dbReference>
<proteinExistence type="predicted"/>
<gene>
    <name evidence="1" type="ORF">SAMN04487989_10250</name>
</gene>
<evidence type="ECO:0008006" key="3">
    <source>
        <dbReference type="Google" id="ProtNLM"/>
    </source>
</evidence>
<evidence type="ECO:0000313" key="2">
    <source>
        <dbReference type="Proteomes" id="UP000198705"/>
    </source>
</evidence>
<dbReference type="InterPro" id="IPR045493">
    <property type="entry name" value="DUF6435"/>
</dbReference>
<reference evidence="2" key="1">
    <citation type="submission" date="2016-10" db="EMBL/GenBank/DDBJ databases">
        <authorList>
            <person name="Varghese N."/>
            <person name="Submissions S."/>
        </authorList>
    </citation>
    <scope>NUCLEOTIDE SEQUENCE [LARGE SCALE GENOMIC DNA]</scope>
    <source>
        <strain evidence="2">DSM 23925</strain>
    </source>
</reference>
<dbReference type="RefSeq" id="WP_143094898.1">
    <property type="nucleotide sequence ID" value="NZ_CAXAYH010000174.1"/>
</dbReference>
<dbReference type="NCBIfam" id="NF033487">
    <property type="entry name" value="Lacal_2735_fam"/>
    <property type="match status" value="1"/>
</dbReference>
<dbReference type="Proteomes" id="UP000198705">
    <property type="component" value="Unassembled WGS sequence"/>
</dbReference>
<protein>
    <recommendedName>
        <fullName evidence="3">Lacal_2735 family protein</fullName>
    </recommendedName>
</protein>
<dbReference type="Pfam" id="PF20027">
    <property type="entry name" value="DUF6435"/>
    <property type="match status" value="1"/>
</dbReference>
<sequence>MFGLFKSKSEIEKLQKQYEIVMKDWHRLSTTDRKASDLKYAEAQQIADKIEALQKK</sequence>
<keyword evidence="2" id="KW-1185">Reference proteome</keyword>
<dbReference type="STRING" id="649333.SAMN04487989_10250"/>
<evidence type="ECO:0000313" key="1">
    <source>
        <dbReference type="EMBL" id="SFN61741.1"/>
    </source>
</evidence>
<dbReference type="AlphaFoldDB" id="A0A1I5AGY7"/>